<name>A0A4V2JTP6_9MICR</name>
<dbReference type="VEuPathDB" id="MicrosporidiaDB:CWI36_1227p0010"/>
<dbReference type="Proteomes" id="UP000293045">
    <property type="component" value="Unassembled WGS sequence"/>
</dbReference>
<dbReference type="VEuPathDB" id="MicrosporidiaDB:CWI39_3304p0010"/>
<dbReference type="AlphaFoldDB" id="A0A4V2JTP6"/>
<evidence type="ECO:0000313" key="2">
    <source>
        <dbReference type="Proteomes" id="UP000293045"/>
    </source>
</evidence>
<protein>
    <submittedName>
        <fullName evidence="1">Uncharacterized protein</fullName>
    </submittedName>
</protein>
<proteinExistence type="predicted"/>
<dbReference type="EMBL" id="PIXR01003304">
    <property type="protein sequence ID" value="TBT96931.1"/>
    <property type="molecule type" value="Genomic_DNA"/>
</dbReference>
<comment type="caution">
    <text evidence="1">The sequence shown here is derived from an EMBL/GenBank/DDBJ whole genome shotgun (WGS) entry which is preliminary data.</text>
</comment>
<feature type="non-terminal residue" evidence="1">
    <location>
        <position position="262"/>
    </location>
</feature>
<gene>
    <name evidence="1" type="ORF">CWI39_3304p0010</name>
</gene>
<sequence length="262" mass="32189">MEFNLFFRFIKSFYKPIILVFIYHSSERDIIFNVVNENEEFSIASTIKKIKLECLCRIKRDEMNENEGKMLVRDSNRQYEQYYMNLLRELASDYFSHDLFKRISKGYFELLTYRMDESELFFRKEHESYIYEEYKGLYTEDKKHTLVINDEFDTFFYKKVVVNHKSQSLFLIFLNTLDIKYLHIKYLNVFYSESFCNILENLKRMIDEIVFFKCYIYDKVIRSLNANINFVNLKKIVFIKCKFDTIFIFTEHLSNIQEFIFY</sequence>
<accession>A0A4V2JTP6</accession>
<evidence type="ECO:0000313" key="1">
    <source>
        <dbReference type="EMBL" id="TBT96931.1"/>
    </source>
</evidence>
<organism evidence="1 2">
    <name type="scientific">Hamiltosporidium magnivora</name>
    <dbReference type="NCBI Taxonomy" id="148818"/>
    <lineage>
        <taxon>Eukaryota</taxon>
        <taxon>Fungi</taxon>
        <taxon>Fungi incertae sedis</taxon>
        <taxon>Microsporidia</taxon>
        <taxon>Dubosqiidae</taxon>
        <taxon>Hamiltosporidium</taxon>
    </lineage>
</organism>
<reference evidence="1 2" key="1">
    <citation type="submission" date="2017-12" db="EMBL/GenBank/DDBJ databases">
        <authorList>
            <person name="Pombert J.-F."/>
            <person name="Haag K.L."/>
            <person name="Ebert D."/>
        </authorList>
    </citation>
    <scope>NUCLEOTIDE SEQUENCE [LARGE SCALE GENOMIC DNA]</scope>
    <source>
        <strain evidence="1">IL-BN-2</strain>
    </source>
</reference>